<dbReference type="Gene3D" id="2.120.10.80">
    <property type="entry name" value="Kelch-type beta propeller"/>
    <property type="match status" value="2"/>
</dbReference>
<dbReference type="InterPro" id="IPR057499">
    <property type="entry name" value="Kelch_FKB95"/>
</dbReference>
<proteinExistence type="predicted"/>
<dbReference type="InterPro" id="IPR036047">
    <property type="entry name" value="F-box-like_dom_sf"/>
</dbReference>
<evidence type="ECO:0000313" key="4">
    <source>
        <dbReference type="EMBL" id="KAG0571029.1"/>
    </source>
</evidence>
<dbReference type="Pfam" id="PF00646">
    <property type="entry name" value="F-box"/>
    <property type="match status" value="1"/>
</dbReference>
<dbReference type="EMBL" id="CM026427">
    <property type="protein sequence ID" value="KAG0571029.1"/>
    <property type="molecule type" value="Genomic_DNA"/>
</dbReference>
<dbReference type="PANTHER" id="PTHR46344">
    <property type="entry name" value="OS02G0202900 PROTEIN"/>
    <property type="match status" value="1"/>
</dbReference>
<keyword evidence="2" id="KW-0677">Repeat</keyword>
<protein>
    <recommendedName>
        <fullName evidence="3">F-box domain-containing protein</fullName>
    </recommendedName>
</protein>
<dbReference type="Proteomes" id="UP000822688">
    <property type="component" value="Chromosome 6"/>
</dbReference>
<organism evidence="4 5">
    <name type="scientific">Ceratodon purpureus</name>
    <name type="common">Fire moss</name>
    <name type="synonym">Dicranum purpureum</name>
    <dbReference type="NCBI Taxonomy" id="3225"/>
    <lineage>
        <taxon>Eukaryota</taxon>
        <taxon>Viridiplantae</taxon>
        <taxon>Streptophyta</taxon>
        <taxon>Embryophyta</taxon>
        <taxon>Bryophyta</taxon>
        <taxon>Bryophytina</taxon>
        <taxon>Bryopsida</taxon>
        <taxon>Dicranidae</taxon>
        <taxon>Pseudoditrichales</taxon>
        <taxon>Ditrichaceae</taxon>
        <taxon>Ceratodon</taxon>
    </lineage>
</organism>
<dbReference type="OrthoDB" id="45365at2759"/>
<dbReference type="InterPro" id="IPR015915">
    <property type="entry name" value="Kelch-typ_b-propeller"/>
</dbReference>
<evidence type="ECO:0000256" key="1">
    <source>
        <dbReference type="ARBA" id="ARBA00022441"/>
    </source>
</evidence>
<keyword evidence="5" id="KW-1185">Reference proteome</keyword>
<evidence type="ECO:0000313" key="5">
    <source>
        <dbReference type="Proteomes" id="UP000822688"/>
    </source>
</evidence>
<gene>
    <name evidence="4" type="ORF">KC19_6G206400</name>
</gene>
<name>A0A8T0HJQ7_CERPU</name>
<evidence type="ECO:0000259" key="3">
    <source>
        <dbReference type="SMART" id="SM00256"/>
    </source>
</evidence>
<dbReference type="PANTHER" id="PTHR46344:SF16">
    <property type="entry name" value="KELCH MOTIF FAMILY PROTEIN, EXPRESSED"/>
    <property type="match status" value="1"/>
</dbReference>
<dbReference type="SUPFAM" id="SSF117281">
    <property type="entry name" value="Kelch motif"/>
    <property type="match status" value="1"/>
</dbReference>
<dbReference type="AlphaFoldDB" id="A0A8T0HJQ7"/>
<evidence type="ECO:0000256" key="2">
    <source>
        <dbReference type="ARBA" id="ARBA00022737"/>
    </source>
</evidence>
<dbReference type="Pfam" id="PF25210">
    <property type="entry name" value="Kelch_FKB95"/>
    <property type="match status" value="1"/>
</dbReference>
<accession>A0A8T0HJQ7</accession>
<dbReference type="SUPFAM" id="SSF81383">
    <property type="entry name" value="F-box domain"/>
    <property type="match status" value="1"/>
</dbReference>
<dbReference type="CDD" id="cd22152">
    <property type="entry name" value="F-box_AtAFR-like"/>
    <property type="match status" value="1"/>
</dbReference>
<dbReference type="SMART" id="SM00256">
    <property type="entry name" value="FBOX"/>
    <property type="match status" value="1"/>
</dbReference>
<keyword evidence="1" id="KW-0880">Kelch repeat</keyword>
<dbReference type="SMART" id="SM00612">
    <property type="entry name" value="Kelch"/>
    <property type="match status" value="2"/>
</dbReference>
<dbReference type="InterPro" id="IPR006652">
    <property type="entry name" value="Kelch_1"/>
</dbReference>
<dbReference type="InterPro" id="IPR001810">
    <property type="entry name" value="F-box_dom"/>
</dbReference>
<reference evidence="4 5" key="1">
    <citation type="submission" date="2020-06" db="EMBL/GenBank/DDBJ databases">
        <title>WGS assembly of Ceratodon purpureus strain R40.</title>
        <authorList>
            <person name="Carey S.B."/>
            <person name="Jenkins J."/>
            <person name="Shu S."/>
            <person name="Lovell J.T."/>
            <person name="Sreedasyam A."/>
            <person name="Maumus F."/>
            <person name="Tiley G.P."/>
            <person name="Fernandez-Pozo N."/>
            <person name="Barry K."/>
            <person name="Chen C."/>
            <person name="Wang M."/>
            <person name="Lipzen A."/>
            <person name="Daum C."/>
            <person name="Saski C.A."/>
            <person name="Payton A.C."/>
            <person name="Mcbreen J.C."/>
            <person name="Conrad R.E."/>
            <person name="Kollar L.M."/>
            <person name="Olsson S."/>
            <person name="Huttunen S."/>
            <person name="Landis J.B."/>
            <person name="Wickett N.J."/>
            <person name="Johnson M.G."/>
            <person name="Rensing S.A."/>
            <person name="Grimwood J."/>
            <person name="Schmutz J."/>
            <person name="Mcdaniel S.F."/>
        </authorList>
    </citation>
    <scope>NUCLEOTIDE SEQUENCE [LARGE SCALE GENOMIC DNA]</scope>
    <source>
        <strain evidence="4 5">R40</strain>
    </source>
</reference>
<comment type="caution">
    <text evidence="4">The sequence shown here is derived from an EMBL/GenBank/DDBJ whole genome shotgun (WGS) entry which is preliminary data.</text>
</comment>
<feature type="domain" description="F-box" evidence="3">
    <location>
        <begin position="74"/>
        <end position="114"/>
    </location>
</feature>
<sequence>MRHRNIAFSHFQSLEWYEQPGPWWGEMKCRSLLRTFKIVQSRSTMTSETGSRRRRGAAKEAAKEEPCRGLIPALPDELALLCLARVPRAQHAVLSAVCRSWRKLLQGRVLYDIRQELNLTEEWLFLWTQDLARANVWHGYDPQSNRWFALPPLPNEQRTAGNSASAVVDGKLFVVGGQLDNGNACSCVSYFDMQLYCWKSAAPLNIPRAKCMAGVINNQLYVVGGFTERDQDAGPTAEAYNPKSNQWRLISSMKISMELYDSAVLDNKFYVVNSSSENLVGLVYDPKLDEWVYMAHGLNTGWQSKTAAMNGKLYAVGDSHSLEGKNEISVYNGKKDSWETIKGVLEDSAPVLAWGPELVSLGGRLCIVGTGLQPRIGTSRAAVAVVEVTDSKTDSKSSASLQFYEDITGKIQFADPLPRGACQVLAL</sequence>